<name>A0A1C3IWT4_9VIBR</name>
<evidence type="ECO:0000256" key="1">
    <source>
        <dbReference type="SAM" id="Phobius"/>
    </source>
</evidence>
<evidence type="ECO:0000313" key="3">
    <source>
        <dbReference type="Proteomes" id="UP000092876"/>
    </source>
</evidence>
<dbReference type="Proteomes" id="UP000092876">
    <property type="component" value="Unassembled WGS sequence"/>
</dbReference>
<protein>
    <submittedName>
        <fullName evidence="2">Uncharacterized protein</fullName>
    </submittedName>
</protein>
<keyword evidence="1" id="KW-0812">Transmembrane</keyword>
<reference evidence="3" key="1">
    <citation type="submission" date="2016-06" db="EMBL/GenBank/DDBJ databases">
        <authorList>
            <person name="Rodrigo-Torres Lidia"/>
            <person name="Arahal R.David."/>
        </authorList>
    </citation>
    <scope>NUCLEOTIDE SEQUENCE [LARGE SCALE GENOMIC DNA]</scope>
    <source>
        <strain evidence="3">CECT 7223</strain>
    </source>
</reference>
<gene>
    <name evidence="2" type="ORF">VAT7223_02925</name>
</gene>
<keyword evidence="1" id="KW-0472">Membrane</keyword>
<keyword evidence="1" id="KW-1133">Transmembrane helix</keyword>
<proteinExistence type="predicted"/>
<feature type="transmembrane region" description="Helical" evidence="1">
    <location>
        <begin position="9"/>
        <end position="31"/>
    </location>
</feature>
<accession>A0A1C3IWT4</accession>
<sequence>MNQTKVKSILLAAGAMNVGAVLLFYCFHAFLRIVPLTKPIP</sequence>
<dbReference type="EMBL" id="FLQP01000041">
    <property type="protein sequence ID" value="SBS65864.1"/>
    <property type="molecule type" value="Genomic_DNA"/>
</dbReference>
<evidence type="ECO:0000313" key="2">
    <source>
        <dbReference type="EMBL" id="SBS65864.1"/>
    </source>
</evidence>
<organism evidence="2 3">
    <name type="scientific">Vibrio atlanticus</name>
    <dbReference type="NCBI Taxonomy" id="693153"/>
    <lineage>
        <taxon>Bacteria</taxon>
        <taxon>Pseudomonadati</taxon>
        <taxon>Pseudomonadota</taxon>
        <taxon>Gammaproteobacteria</taxon>
        <taxon>Vibrionales</taxon>
        <taxon>Vibrionaceae</taxon>
        <taxon>Vibrio</taxon>
    </lineage>
</organism>
<dbReference type="AlphaFoldDB" id="A0A1C3IWT4"/>